<comment type="caution">
    <text evidence="5">The sequence shown here is derived from an EMBL/GenBank/DDBJ whole genome shotgun (WGS) entry which is preliminary data.</text>
</comment>
<keyword evidence="2" id="KW-0964">Secreted</keyword>
<evidence type="ECO:0000256" key="3">
    <source>
        <dbReference type="ARBA" id="ARBA00022737"/>
    </source>
</evidence>
<accession>A0A952FT83</accession>
<sequence length="82" mass="8479">DFSHAQGDRIDLSVIDANTGAAGNQAFTFIGTGLFTHHAGELRFAFNGADTTIAGDVDGNGTSDFHITLTGHIALTAADFVL</sequence>
<reference evidence="5" key="1">
    <citation type="submission" date="2020-06" db="EMBL/GenBank/DDBJ databases">
        <title>Stable isotope informed genome-resolved metagenomics uncovers potential trophic interactions in rhizosphere soil.</title>
        <authorList>
            <person name="Starr E.P."/>
            <person name="Shi S."/>
            <person name="Blazewicz S.J."/>
            <person name="Koch B.J."/>
            <person name="Probst A.J."/>
            <person name="Hungate B.A."/>
            <person name="Pett-Ridge J."/>
            <person name="Firestone M.K."/>
            <person name="Banfield J.F."/>
        </authorList>
    </citation>
    <scope>NUCLEOTIDE SEQUENCE</scope>
    <source>
        <strain evidence="5">YM_69_17</strain>
    </source>
</reference>
<comment type="subcellular location">
    <subcellularLocation>
        <location evidence="1">Secreted</location>
    </subcellularLocation>
</comment>
<evidence type="ECO:0000256" key="1">
    <source>
        <dbReference type="ARBA" id="ARBA00004613"/>
    </source>
</evidence>
<dbReference type="GO" id="GO:0005509">
    <property type="term" value="F:calcium ion binding"/>
    <property type="evidence" value="ECO:0007669"/>
    <property type="project" value="InterPro"/>
</dbReference>
<dbReference type="InterPro" id="IPR011049">
    <property type="entry name" value="Serralysin-like_metalloprot_C"/>
</dbReference>
<evidence type="ECO:0000313" key="5">
    <source>
        <dbReference type="EMBL" id="MBW8727834.1"/>
    </source>
</evidence>
<dbReference type="AlphaFoldDB" id="A0A952FT83"/>
<dbReference type="InterPro" id="IPR013858">
    <property type="entry name" value="Peptidase_M10B_C"/>
</dbReference>
<name>A0A952FT83_9PROT</name>
<dbReference type="GO" id="GO:0005615">
    <property type="term" value="C:extracellular space"/>
    <property type="evidence" value="ECO:0007669"/>
    <property type="project" value="InterPro"/>
</dbReference>
<gene>
    <name evidence="5" type="ORF">JF625_22145</name>
</gene>
<evidence type="ECO:0000256" key="2">
    <source>
        <dbReference type="ARBA" id="ARBA00022525"/>
    </source>
</evidence>
<dbReference type="EMBL" id="JAEKLZ010000308">
    <property type="protein sequence ID" value="MBW8727834.1"/>
    <property type="molecule type" value="Genomic_DNA"/>
</dbReference>
<dbReference type="Pfam" id="PF08548">
    <property type="entry name" value="Peptidase_M10_C"/>
    <property type="match status" value="1"/>
</dbReference>
<protein>
    <recommendedName>
        <fullName evidence="4">Peptidase M10 serralysin C-terminal domain-containing protein</fullName>
    </recommendedName>
</protein>
<evidence type="ECO:0000259" key="4">
    <source>
        <dbReference type="Pfam" id="PF08548"/>
    </source>
</evidence>
<feature type="domain" description="Peptidase M10 serralysin C-terminal" evidence="4">
    <location>
        <begin position="1"/>
        <end position="81"/>
    </location>
</feature>
<dbReference type="Proteomes" id="UP000700706">
    <property type="component" value="Unassembled WGS sequence"/>
</dbReference>
<feature type="non-terminal residue" evidence="5">
    <location>
        <position position="1"/>
    </location>
</feature>
<dbReference type="Gene3D" id="2.150.10.10">
    <property type="entry name" value="Serralysin-like metalloprotease, C-terminal"/>
    <property type="match status" value="1"/>
</dbReference>
<keyword evidence="3" id="KW-0677">Repeat</keyword>
<evidence type="ECO:0000313" key="6">
    <source>
        <dbReference type="Proteomes" id="UP000700706"/>
    </source>
</evidence>
<organism evidence="5 6">
    <name type="scientific">Inquilinus limosus</name>
    <dbReference type="NCBI Taxonomy" id="171674"/>
    <lineage>
        <taxon>Bacteria</taxon>
        <taxon>Pseudomonadati</taxon>
        <taxon>Pseudomonadota</taxon>
        <taxon>Alphaproteobacteria</taxon>
        <taxon>Rhodospirillales</taxon>
        <taxon>Rhodospirillaceae</taxon>
        <taxon>Inquilinus</taxon>
    </lineage>
</organism>
<proteinExistence type="predicted"/>